<gene>
    <name evidence="1" type="ORF">PXEA_LOCUS11407</name>
</gene>
<evidence type="ECO:0000313" key="2">
    <source>
        <dbReference type="Proteomes" id="UP000784294"/>
    </source>
</evidence>
<keyword evidence="2" id="KW-1185">Reference proteome</keyword>
<comment type="caution">
    <text evidence="1">The sequence shown here is derived from an EMBL/GenBank/DDBJ whole genome shotgun (WGS) entry which is preliminary data.</text>
</comment>
<proteinExistence type="predicted"/>
<dbReference type="Proteomes" id="UP000784294">
    <property type="component" value="Unassembled WGS sequence"/>
</dbReference>
<name>A0A3S5A2F2_9PLAT</name>
<dbReference type="EMBL" id="CAAALY010035056">
    <property type="protein sequence ID" value="VEL17967.1"/>
    <property type="molecule type" value="Genomic_DNA"/>
</dbReference>
<organism evidence="1 2">
    <name type="scientific">Protopolystoma xenopodis</name>
    <dbReference type="NCBI Taxonomy" id="117903"/>
    <lineage>
        <taxon>Eukaryota</taxon>
        <taxon>Metazoa</taxon>
        <taxon>Spiralia</taxon>
        <taxon>Lophotrochozoa</taxon>
        <taxon>Platyhelminthes</taxon>
        <taxon>Monogenea</taxon>
        <taxon>Polyopisthocotylea</taxon>
        <taxon>Polystomatidea</taxon>
        <taxon>Polystomatidae</taxon>
        <taxon>Protopolystoma</taxon>
    </lineage>
</organism>
<sequence>MILLVTTPVPTNWTWAISVPISVTTALDNSPLQPISLSTDEFTSAFGRMVVAFVNAVSHNSVMSNNTSASIPEKSHTGQELCLSSAPIYDLTVEFSHNHTNSPYPFIVLHVVIPSKNVFLSRMG</sequence>
<dbReference type="AlphaFoldDB" id="A0A3S5A2F2"/>
<evidence type="ECO:0000313" key="1">
    <source>
        <dbReference type="EMBL" id="VEL17967.1"/>
    </source>
</evidence>
<accession>A0A3S5A2F2</accession>
<protein>
    <submittedName>
        <fullName evidence="1">Uncharacterized protein</fullName>
    </submittedName>
</protein>
<reference evidence="1" key="1">
    <citation type="submission" date="2018-11" db="EMBL/GenBank/DDBJ databases">
        <authorList>
            <consortium name="Pathogen Informatics"/>
        </authorList>
    </citation>
    <scope>NUCLEOTIDE SEQUENCE</scope>
</reference>